<dbReference type="InterPro" id="IPR000847">
    <property type="entry name" value="LysR_HTH_N"/>
</dbReference>
<dbReference type="CDD" id="cd08414">
    <property type="entry name" value="PBP2_LTTR_aromatics_like"/>
    <property type="match status" value="1"/>
</dbReference>
<dbReference type="InterPro" id="IPR005119">
    <property type="entry name" value="LysR_subst-bd"/>
</dbReference>
<comment type="similarity">
    <text evidence="1">Belongs to the LysR transcriptional regulatory family.</text>
</comment>
<dbReference type="Pfam" id="PF03466">
    <property type="entry name" value="LysR_substrate"/>
    <property type="match status" value="1"/>
</dbReference>
<gene>
    <name evidence="6" type="ORF">W822_19620</name>
</gene>
<dbReference type="HOGENOM" id="CLU_039613_6_4_4"/>
<dbReference type="AlphaFoldDB" id="V8QMT6"/>
<dbReference type="Pfam" id="PF00126">
    <property type="entry name" value="HTH_1"/>
    <property type="match status" value="1"/>
</dbReference>
<dbReference type="InterPro" id="IPR036388">
    <property type="entry name" value="WH-like_DNA-bd_sf"/>
</dbReference>
<evidence type="ECO:0000313" key="6">
    <source>
        <dbReference type="EMBL" id="ETF00623.1"/>
    </source>
</evidence>
<evidence type="ECO:0000259" key="5">
    <source>
        <dbReference type="PROSITE" id="PS50931"/>
    </source>
</evidence>
<evidence type="ECO:0000256" key="2">
    <source>
        <dbReference type="ARBA" id="ARBA00023015"/>
    </source>
</evidence>
<keyword evidence="2" id="KW-0805">Transcription regulation</keyword>
<evidence type="ECO:0000313" key="7">
    <source>
        <dbReference type="Proteomes" id="UP000018733"/>
    </source>
</evidence>
<dbReference type="GO" id="GO:0003700">
    <property type="term" value="F:DNA-binding transcription factor activity"/>
    <property type="evidence" value="ECO:0007669"/>
    <property type="project" value="InterPro"/>
</dbReference>
<sequence>MELRRIRHFVVLAETLNFHKAAEKLHIAQPPLSVSIQKLEAELGVILFDRNSKGVALTTEGARILALSVRLLQAAEQVEQTALEIREGTNGSLRIGIVGSTTQQLFQKLVSAFRAAYPKIEISIHEATSTQIVEAVSSGKLDIGLIRTPILTSLDVNMQVLENDYFILAMPEGHALGSRPIRLNELAQMPFIVYSPEHARGLHYAMMAACQSAGFSPKTSQIAVQVQTVLSLVESHFGLALVPSVMANINRYRITYRKLEDESAIKRIGYGLVYKQDTESMATSRFRALASDMSVRT</sequence>
<dbReference type="PATRIC" id="fig|1424334.3.peg.3937"/>
<dbReference type="FunFam" id="1.10.10.10:FF:000001">
    <property type="entry name" value="LysR family transcriptional regulator"/>
    <property type="match status" value="1"/>
</dbReference>
<dbReference type="PRINTS" id="PR00039">
    <property type="entry name" value="HTHLYSR"/>
</dbReference>
<dbReference type="PANTHER" id="PTHR30346">
    <property type="entry name" value="TRANSCRIPTIONAL DUAL REGULATOR HCAR-RELATED"/>
    <property type="match status" value="1"/>
</dbReference>
<dbReference type="Gene3D" id="3.40.190.10">
    <property type="entry name" value="Periplasmic binding protein-like II"/>
    <property type="match status" value="2"/>
</dbReference>
<keyword evidence="7" id="KW-1185">Reference proteome</keyword>
<dbReference type="OrthoDB" id="9157176at2"/>
<dbReference type="GO" id="GO:0032993">
    <property type="term" value="C:protein-DNA complex"/>
    <property type="evidence" value="ECO:0007669"/>
    <property type="project" value="TreeGrafter"/>
</dbReference>
<dbReference type="GO" id="GO:0003677">
    <property type="term" value="F:DNA binding"/>
    <property type="evidence" value="ECO:0007669"/>
    <property type="project" value="UniProtKB-KW"/>
</dbReference>
<keyword evidence="3" id="KW-0238">DNA-binding</keyword>
<accession>V8QMT6</accession>
<organism evidence="6 7">
    <name type="scientific">Advenella kashmirensis W13003</name>
    <dbReference type="NCBI Taxonomy" id="1424334"/>
    <lineage>
        <taxon>Bacteria</taxon>
        <taxon>Pseudomonadati</taxon>
        <taxon>Pseudomonadota</taxon>
        <taxon>Betaproteobacteria</taxon>
        <taxon>Burkholderiales</taxon>
        <taxon>Alcaligenaceae</taxon>
    </lineage>
</organism>
<dbReference type="InterPro" id="IPR036390">
    <property type="entry name" value="WH_DNA-bd_sf"/>
</dbReference>
<evidence type="ECO:0000256" key="4">
    <source>
        <dbReference type="ARBA" id="ARBA00023163"/>
    </source>
</evidence>
<protein>
    <submittedName>
        <fullName evidence="6">LysR family transcriptional regulator</fullName>
    </submittedName>
</protein>
<keyword evidence="4" id="KW-0804">Transcription</keyword>
<feature type="domain" description="HTH lysR-type" evidence="5">
    <location>
        <begin position="1"/>
        <end position="58"/>
    </location>
</feature>
<evidence type="ECO:0000256" key="1">
    <source>
        <dbReference type="ARBA" id="ARBA00009437"/>
    </source>
</evidence>
<proteinExistence type="inferred from homology"/>
<dbReference type="PANTHER" id="PTHR30346:SF0">
    <property type="entry name" value="HCA OPERON TRANSCRIPTIONAL ACTIVATOR HCAR"/>
    <property type="match status" value="1"/>
</dbReference>
<evidence type="ECO:0000256" key="3">
    <source>
        <dbReference type="ARBA" id="ARBA00023125"/>
    </source>
</evidence>
<comment type="caution">
    <text evidence="6">The sequence shown here is derived from an EMBL/GenBank/DDBJ whole genome shotgun (WGS) entry which is preliminary data.</text>
</comment>
<dbReference type="SUPFAM" id="SSF53850">
    <property type="entry name" value="Periplasmic binding protein-like II"/>
    <property type="match status" value="1"/>
</dbReference>
<dbReference type="eggNOG" id="COG0583">
    <property type="taxonomic scope" value="Bacteria"/>
</dbReference>
<dbReference type="RefSeq" id="WP_024006853.1">
    <property type="nucleotide sequence ID" value="NZ_KI650982.1"/>
</dbReference>
<dbReference type="Proteomes" id="UP000018733">
    <property type="component" value="Unassembled WGS sequence"/>
</dbReference>
<reference evidence="6 7" key="1">
    <citation type="journal article" date="2014" name="Genome Announc.">
        <title>Draft Genome Sequence of Advenella kashmirensis Strain W13003, a Polycyclic Aromatic Hydrocarbon-Degrading Bacterium.</title>
        <authorList>
            <person name="Wang X."/>
            <person name="Jin D."/>
            <person name="Zhou L."/>
            <person name="Wu L."/>
            <person name="An W."/>
            <person name="Zhao L."/>
        </authorList>
    </citation>
    <scope>NUCLEOTIDE SEQUENCE [LARGE SCALE GENOMIC DNA]</scope>
    <source>
        <strain evidence="6 7">W13003</strain>
    </source>
</reference>
<dbReference type="EMBL" id="AYXT01000013">
    <property type="protein sequence ID" value="ETF00623.1"/>
    <property type="molecule type" value="Genomic_DNA"/>
</dbReference>
<name>V8QMT6_9BURK</name>
<dbReference type="STRING" id="1424334.W822_19620"/>
<dbReference type="PROSITE" id="PS50931">
    <property type="entry name" value="HTH_LYSR"/>
    <property type="match status" value="1"/>
</dbReference>
<dbReference type="SUPFAM" id="SSF46785">
    <property type="entry name" value="Winged helix' DNA-binding domain"/>
    <property type="match status" value="1"/>
</dbReference>
<dbReference type="Gene3D" id="1.10.10.10">
    <property type="entry name" value="Winged helix-like DNA-binding domain superfamily/Winged helix DNA-binding domain"/>
    <property type="match status" value="1"/>
</dbReference>